<proteinExistence type="predicted"/>
<evidence type="ECO:0000313" key="2">
    <source>
        <dbReference type="EMBL" id="KAJ1644309.1"/>
    </source>
</evidence>
<feature type="region of interest" description="Disordered" evidence="1">
    <location>
        <begin position="217"/>
        <end position="236"/>
    </location>
</feature>
<sequence>MPSETLKCIGILKVLHGIVLSFPFEMAQVLEEKTNGGKLLKLVHSQFIPLDIRLVLVTLASRWYVCLSANPQAQKNLAVIVDSFFSDTGLLPTVSFLPKTPSKVRRAVGVEYPLVDRSRPMATYMYLPRSRMQTAVETGSARLAATDPLDAANGRKEQDTHDNIQRQSFQISRPFLPREQYQQQHQNQQLERRRSLQNNTPLQVIQQRHKYRFEHIPLQQTSQPNETDSADAGEKPKVTVEQLSRMITCAQELCSISNMIIDNLVALAIDDDPRTNPVIQDMMSNMSHMHTVVANYISMLSAEHVTETRKLKQAIDESKRCQWVYNDTAHTFAVWAETKDQYKKDGAATGTKSAGFADVSSSSASGSKYAGNASSSNGVMMLDNLSQSFGPKPATENNAEKIPTTVQRMSTKVRGKMADTSISSDKEDN</sequence>
<feature type="compositionally biased region" description="Basic and acidic residues" evidence="1">
    <location>
        <begin position="153"/>
        <end position="164"/>
    </location>
</feature>
<dbReference type="AlphaFoldDB" id="A0A9W7XGX7"/>
<comment type="caution">
    <text evidence="2">The sequence shown here is derived from an EMBL/GenBank/DDBJ whole genome shotgun (WGS) entry which is preliminary data.</text>
</comment>
<organism evidence="2 3">
    <name type="scientific">Coemansia asiatica</name>
    <dbReference type="NCBI Taxonomy" id="1052880"/>
    <lineage>
        <taxon>Eukaryota</taxon>
        <taxon>Fungi</taxon>
        <taxon>Fungi incertae sedis</taxon>
        <taxon>Zoopagomycota</taxon>
        <taxon>Kickxellomycotina</taxon>
        <taxon>Kickxellomycetes</taxon>
        <taxon>Kickxellales</taxon>
        <taxon>Kickxellaceae</taxon>
        <taxon>Coemansia</taxon>
    </lineage>
</organism>
<name>A0A9W7XGX7_9FUNG</name>
<feature type="region of interest" description="Disordered" evidence="1">
    <location>
        <begin position="346"/>
        <end position="429"/>
    </location>
</feature>
<reference evidence="2" key="1">
    <citation type="submission" date="2022-07" db="EMBL/GenBank/DDBJ databases">
        <title>Phylogenomic reconstructions and comparative analyses of Kickxellomycotina fungi.</title>
        <authorList>
            <person name="Reynolds N.K."/>
            <person name="Stajich J.E."/>
            <person name="Barry K."/>
            <person name="Grigoriev I.V."/>
            <person name="Crous P."/>
            <person name="Smith M.E."/>
        </authorList>
    </citation>
    <scope>NUCLEOTIDE SEQUENCE</scope>
    <source>
        <strain evidence="2">NBRC 105413</strain>
    </source>
</reference>
<keyword evidence="3" id="KW-1185">Reference proteome</keyword>
<dbReference type="Proteomes" id="UP001145021">
    <property type="component" value="Unassembled WGS sequence"/>
</dbReference>
<dbReference type="EMBL" id="JANBOH010000176">
    <property type="protein sequence ID" value="KAJ1644309.1"/>
    <property type="molecule type" value="Genomic_DNA"/>
</dbReference>
<accession>A0A9W7XGX7</accession>
<evidence type="ECO:0000313" key="3">
    <source>
        <dbReference type="Proteomes" id="UP001145021"/>
    </source>
</evidence>
<feature type="region of interest" description="Disordered" evidence="1">
    <location>
        <begin position="180"/>
        <end position="199"/>
    </location>
</feature>
<feature type="compositionally biased region" description="Low complexity" evidence="1">
    <location>
        <begin position="353"/>
        <end position="376"/>
    </location>
</feature>
<gene>
    <name evidence="2" type="ORF">LPJ64_004008</name>
</gene>
<feature type="region of interest" description="Disordered" evidence="1">
    <location>
        <begin position="145"/>
        <end position="165"/>
    </location>
</feature>
<evidence type="ECO:0000256" key="1">
    <source>
        <dbReference type="SAM" id="MobiDB-lite"/>
    </source>
</evidence>
<feature type="compositionally biased region" description="Low complexity" evidence="1">
    <location>
        <begin position="180"/>
        <end position="189"/>
    </location>
</feature>
<feature type="compositionally biased region" description="Polar residues" evidence="1">
    <location>
        <begin position="218"/>
        <end position="227"/>
    </location>
</feature>
<protein>
    <submittedName>
        <fullName evidence="2">Uncharacterized protein</fullName>
    </submittedName>
</protein>